<dbReference type="EMBL" id="KB097519">
    <property type="protein sequence ID" value="ESN95475.1"/>
    <property type="molecule type" value="Genomic_DNA"/>
</dbReference>
<comment type="similarity">
    <text evidence="2">Belongs to the FAM3 family.</text>
</comment>
<dbReference type="OrthoDB" id="440755at2759"/>
<keyword evidence="4 6" id="KW-0732">Signal</keyword>
<dbReference type="Proteomes" id="UP000015101">
    <property type="component" value="Unassembled WGS sequence"/>
</dbReference>
<evidence type="ECO:0000256" key="5">
    <source>
        <dbReference type="ARBA" id="ARBA00023157"/>
    </source>
</evidence>
<dbReference type="KEGG" id="hro:HELRODRAFT_179244"/>
<feature type="signal peptide" evidence="6">
    <location>
        <begin position="1"/>
        <end position="18"/>
    </location>
</feature>
<dbReference type="HOGENOM" id="CLU_1016641_0_0_1"/>
<reference evidence="9" key="3">
    <citation type="submission" date="2015-06" db="UniProtKB">
        <authorList>
            <consortium name="EnsemblMetazoa"/>
        </authorList>
    </citation>
    <scope>IDENTIFICATION</scope>
</reference>
<feature type="domain" description="ILEI/PANDER" evidence="7">
    <location>
        <begin position="166"/>
        <end position="254"/>
    </location>
</feature>
<comment type="subcellular location">
    <subcellularLocation>
        <location evidence="1">Secreted</location>
    </subcellularLocation>
</comment>
<dbReference type="AlphaFoldDB" id="T1FEF2"/>
<dbReference type="RefSeq" id="XP_009026347.1">
    <property type="nucleotide sequence ID" value="XM_009028099.1"/>
</dbReference>
<dbReference type="InterPro" id="IPR039220">
    <property type="entry name" value="FAM3"/>
</dbReference>
<reference evidence="8 10" key="2">
    <citation type="journal article" date="2013" name="Nature">
        <title>Insights into bilaterian evolution from three spiralian genomes.</title>
        <authorList>
            <person name="Simakov O."/>
            <person name="Marletaz F."/>
            <person name="Cho S.J."/>
            <person name="Edsinger-Gonzales E."/>
            <person name="Havlak P."/>
            <person name="Hellsten U."/>
            <person name="Kuo D.H."/>
            <person name="Larsson T."/>
            <person name="Lv J."/>
            <person name="Arendt D."/>
            <person name="Savage R."/>
            <person name="Osoegawa K."/>
            <person name="de Jong P."/>
            <person name="Grimwood J."/>
            <person name="Chapman J.A."/>
            <person name="Shapiro H."/>
            <person name="Aerts A."/>
            <person name="Otillar R.P."/>
            <person name="Terry A.Y."/>
            <person name="Boore J.L."/>
            <person name="Grigoriev I.V."/>
            <person name="Lindberg D.R."/>
            <person name="Seaver E.C."/>
            <person name="Weisblat D.A."/>
            <person name="Putnam N.H."/>
            <person name="Rokhsar D.S."/>
        </authorList>
    </citation>
    <scope>NUCLEOTIDE SEQUENCE</scope>
</reference>
<dbReference type="GO" id="GO:0005615">
    <property type="term" value="C:extracellular space"/>
    <property type="evidence" value="ECO:0000318"/>
    <property type="project" value="GO_Central"/>
</dbReference>
<evidence type="ECO:0000256" key="6">
    <source>
        <dbReference type="SAM" id="SignalP"/>
    </source>
</evidence>
<accession>T1FEF2</accession>
<dbReference type="GeneID" id="20207201"/>
<gene>
    <name evidence="9" type="primary">20207201</name>
    <name evidence="8" type="ORF">HELRODRAFT_179244</name>
</gene>
<dbReference type="InterPro" id="IPR039477">
    <property type="entry name" value="ILEI/PANDER_dom"/>
</dbReference>
<dbReference type="EMBL" id="AMQM01006794">
    <property type="status" value="NOT_ANNOTATED_CDS"/>
    <property type="molecule type" value="Genomic_DNA"/>
</dbReference>
<dbReference type="Pfam" id="PF15711">
    <property type="entry name" value="ILEI"/>
    <property type="match status" value="1"/>
</dbReference>
<reference evidence="10" key="1">
    <citation type="submission" date="2012-12" db="EMBL/GenBank/DDBJ databases">
        <authorList>
            <person name="Hellsten U."/>
            <person name="Grimwood J."/>
            <person name="Chapman J.A."/>
            <person name="Shapiro H."/>
            <person name="Aerts A."/>
            <person name="Otillar R.P."/>
            <person name="Terry A.Y."/>
            <person name="Boore J.L."/>
            <person name="Simakov O."/>
            <person name="Marletaz F."/>
            <person name="Cho S.-J."/>
            <person name="Edsinger-Gonzales E."/>
            <person name="Havlak P."/>
            <person name="Kuo D.-H."/>
            <person name="Larsson T."/>
            <person name="Lv J."/>
            <person name="Arendt D."/>
            <person name="Savage R."/>
            <person name="Osoegawa K."/>
            <person name="de Jong P."/>
            <person name="Lindberg D.R."/>
            <person name="Seaver E.C."/>
            <person name="Weisblat D.A."/>
            <person name="Putnam N.H."/>
            <person name="Grigoriev I.V."/>
            <person name="Rokhsar D.S."/>
        </authorList>
    </citation>
    <scope>NUCLEOTIDE SEQUENCE</scope>
</reference>
<evidence type="ECO:0000256" key="1">
    <source>
        <dbReference type="ARBA" id="ARBA00004613"/>
    </source>
</evidence>
<organism evidence="9 10">
    <name type="scientific">Helobdella robusta</name>
    <name type="common">Californian leech</name>
    <dbReference type="NCBI Taxonomy" id="6412"/>
    <lineage>
        <taxon>Eukaryota</taxon>
        <taxon>Metazoa</taxon>
        <taxon>Spiralia</taxon>
        <taxon>Lophotrochozoa</taxon>
        <taxon>Annelida</taxon>
        <taxon>Clitellata</taxon>
        <taxon>Hirudinea</taxon>
        <taxon>Rhynchobdellida</taxon>
        <taxon>Glossiphoniidae</taxon>
        <taxon>Helobdella</taxon>
    </lineage>
</organism>
<dbReference type="PANTHER" id="PTHR14592">
    <property type="entry name" value="UNCHARACTERIZED FAM3"/>
    <property type="match status" value="1"/>
</dbReference>
<name>T1FEF2_HELRO</name>
<keyword evidence="5" id="KW-1015">Disulfide bond</keyword>
<dbReference type="InParanoid" id="T1FEF2"/>
<evidence type="ECO:0000256" key="3">
    <source>
        <dbReference type="ARBA" id="ARBA00022525"/>
    </source>
</evidence>
<evidence type="ECO:0000259" key="7">
    <source>
        <dbReference type="Pfam" id="PF15711"/>
    </source>
</evidence>
<sequence>MRFIVGLIILMFPMKCSSESNLQSNQMRIYTRLMWKTTPLCSNSKENSSIFSRSFLPREGADDRNHLKNCAVECQISIETCFAFQVRVMLNDAGLYDVSCYHFNNLPDGLYKNLAGDCFLYLAEKPTYIKVTSVGFFELIPGIQHPILNDDIQGMNQYCGIFPSNRGVNVFQFNIQNYSVYNFYNFDVTLNAYNALRMMNFFKSTVNGTIIIGETCDEAASNMGNIIPYLKSINLDMSSLQYRKKWLFVWQQGAYEKTLSIIDNNSKVPLSKEFVLCNTARNKSDWTGFTPRVIF</sequence>
<feature type="chain" id="PRO_5010980525" description="ILEI/PANDER domain-containing protein" evidence="6">
    <location>
        <begin position="19"/>
        <end position="295"/>
    </location>
</feature>
<proteinExistence type="inferred from homology"/>
<evidence type="ECO:0000313" key="8">
    <source>
        <dbReference type="EMBL" id="ESN95475.1"/>
    </source>
</evidence>
<evidence type="ECO:0000313" key="10">
    <source>
        <dbReference type="Proteomes" id="UP000015101"/>
    </source>
</evidence>
<protein>
    <recommendedName>
        <fullName evidence="7">ILEI/PANDER domain-containing protein</fullName>
    </recommendedName>
</protein>
<dbReference type="EnsemblMetazoa" id="HelroT179244">
    <property type="protein sequence ID" value="HelroP179244"/>
    <property type="gene ID" value="HelroG179244"/>
</dbReference>
<evidence type="ECO:0000313" key="9">
    <source>
        <dbReference type="EnsemblMetazoa" id="HelroP179244"/>
    </source>
</evidence>
<keyword evidence="10" id="KW-1185">Reference proteome</keyword>
<keyword evidence="3" id="KW-0964">Secreted</keyword>
<evidence type="ECO:0000256" key="4">
    <source>
        <dbReference type="ARBA" id="ARBA00022729"/>
    </source>
</evidence>
<dbReference type="CTD" id="20207201"/>
<evidence type="ECO:0000256" key="2">
    <source>
        <dbReference type="ARBA" id="ARBA00010905"/>
    </source>
</evidence>